<gene>
    <name evidence="3" type="ORF">GCM10009559_31100</name>
</gene>
<dbReference type="InterPro" id="IPR029045">
    <property type="entry name" value="ClpP/crotonase-like_dom_sf"/>
</dbReference>
<protein>
    <submittedName>
        <fullName evidence="3">Enoyl-CoA hydratase</fullName>
    </submittedName>
</protein>
<comment type="caution">
    <text evidence="3">The sequence shown here is derived from an EMBL/GenBank/DDBJ whole genome shotgun (WGS) entry which is preliminary data.</text>
</comment>
<keyword evidence="4" id="KW-1185">Reference proteome</keyword>
<organism evidence="3 4">
    <name type="scientific">Pseudonocardia zijingensis</name>
    <dbReference type="NCBI Taxonomy" id="153376"/>
    <lineage>
        <taxon>Bacteria</taxon>
        <taxon>Bacillati</taxon>
        <taxon>Actinomycetota</taxon>
        <taxon>Actinomycetes</taxon>
        <taxon>Pseudonocardiales</taxon>
        <taxon>Pseudonocardiaceae</taxon>
        <taxon>Pseudonocardia</taxon>
    </lineage>
</organism>
<accession>A0ABP4AP36</accession>
<proteinExistence type="inferred from homology"/>
<dbReference type="PROSITE" id="PS00166">
    <property type="entry name" value="ENOYL_COA_HYDRATASE"/>
    <property type="match status" value="1"/>
</dbReference>
<dbReference type="PANTHER" id="PTHR11941">
    <property type="entry name" value="ENOYL-COA HYDRATASE-RELATED"/>
    <property type="match status" value="1"/>
</dbReference>
<dbReference type="EMBL" id="BAAAHP010000087">
    <property type="protein sequence ID" value="GAA0937762.1"/>
    <property type="molecule type" value="Genomic_DNA"/>
</dbReference>
<evidence type="ECO:0000256" key="1">
    <source>
        <dbReference type="ARBA" id="ARBA00005254"/>
    </source>
</evidence>
<reference evidence="4" key="1">
    <citation type="journal article" date="2019" name="Int. J. Syst. Evol. Microbiol.">
        <title>The Global Catalogue of Microorganisms (GCM) 10K type strain sequencing project: providing services to taxonomists for standard genome sequencing and annotation.</title>
        <authorList>
            <consortium name="The Broad Institute Genomics Platform"/>
            <consortium name="The Broad Institute Genome Sequencing Center for Infectious Disease"/>
            <person name="Wu L."/>
            <person name="Ma J."/>
        </authorList>
    </citation>
    <scope>NUCLEOTIDE SEQUENCE [LARGE SCALE GENOMIC DNA]</scope>
    <source>
        <strain evidence="4">JCM 11117</strain>
    </source>
</reference>
<dbReference type="Pfam" id="PF00378">
    <property type="entry name" value="ECH_1"/>
    <property type="match status" value="1"/>
</dbReference>
<sequence>MIRTSVTGGIARLVLVDSDRHNAMSRSMMRDAAAALDRFAADPAVRVVVVSGHGADFSAGADLRGITTGPELEAAAAALFRGLEAFDRPVVAVVRGYCLGAGVALALRADVRIATPTSVFGVPAARVGIGYPLAEVRALVRVVGPAAAADLLITARRIDGVEAHRIGLVTRLVEDRDLDVAALSVAESVVANAPLSVRAAKAAIAAVVDPDRPGMCERAEQLIATCAGSRDAREGADAILQKRPPEFTGC</sequence>
<dbReference type="Proteomes" id="UP001499967">
    <property type="component" value="Unassembled WGS sequence"/>
</dbReference>
<dbReference type="SUPFAM" id="SSF52096">
    <property type="entry name" value="ClpP/crotonase"/>
    <property type="match status" value="1"/>
</dbReference>
<dbReference type="InterPro" id="IPR018376">
    <property type="entry name" value="Enoyl-CoA_hyd/isom_CS"/>
</dbReference>
<name>A0ABP4AP36_9PSEU</name>
<evidence type="ECO:0000313" key="3">
    <source>
        <dbReference type="EMBL" id="GAA0937762.1"/>
    </source>
</evidence>
<dbReference type="CDD" id="cd06558">
    <property type="entry name" value="crotonase-like"/>
    <property type="match status" value="1"/>
</dbReference>
<dbReference type="InterPro" id="IPR001753">
    <property type="entry name" value="Enoyl-CoA_hydra/iso"/>
</dbReference>
<dbReference type="PANTHER" id="PTHR11941:SF54">
    <property type="entry name" value="ENOYL-COA HYDRATASE, MITOCHONDRIAL"/>
    <property type="match status" value="1"/>
</dbReference>
<dbReference type="RefSeq" id="WP_343942103.1">
    <property type="nucleotide sequence ID" value="NZ_BAAAHP010000087.1"/>
</dbReference>
<evidence type="ECO:0000256" key="2">
    <source>
        <dbReference type="RuleBase" id="RU003707"/>
    </source>
</evidence>
<dbReference type="Gene3D" id="3.90.226.10">
    <property type="entry name" value="2-enoyl-CoA Hydratase, Chain A, domain 1"/>
    <property type="match status" value="1"/>
</dbReference>
<comment type="similarity">
    <text evidence="1 2">Belongs to the enoyl-CoA hydratase/isomerase family.</text>
</comment>
<evidence type="ECO:0000313" key="4">
    <source>
        <dbReference type="Proteomes" id="UP001499967"/>
    </source>
</evidence>